<name>A0ABT3G804_9BACT</name>
<reference evidence="1" key="1">
    <citation type="submission" date="2022-10" db="EMBL/GenBank/DDBJ databases">
        <title>Luteolibacter sp. GHJ8, whole genome shotgun sequencing project.</title>
        <authorList>
            <person name="Zhao G."/>
            <person name="Shen L."/>
        </authorList>
    </citation>
    <scope>NUCLEOTIDE SEQUENCE</scope>
    <source>
        <strain evidence="1">GHJ8</strain>
    </source>
</reference>
<evidence type="ECO:0000313" key="1">
    <source>
        <dbReference type="EMBL" id="MCW1915988.1"/>
    </source>
</evidence>
<dbReference type="EMBL" id="JAPDDR010000011">
    <property type="protein sequence ID" value="MCW1915988.1"/>
    <property type="molecule type" value="Genomic_DNA"/>
</dbReference>
<proteinExistence type="predicted"/>
<protein>
    <recommendedName>
        <fullName evidence="3">Tetratricopeptide repeat protein</fullName>
    </recommendedName>
</protein>
<accession>A0ABT3G804</accession>
<dbReference type="Proteomes" id="UP001165653">
    <property type="component" value="Unassembled WGS sequence"/>
</dbReference>
<evidence type="ECO:0008006" key="3">
    <source>
        <dbReference type="Google" id="ProtNLM"/>
    </source>
</evidence>
<evidence type="ECO:0000313" key="2">
    <source>
        <dbReference type="Proteomes" id="UP001165653"/>
    </source>
</evidence>
<sequence length="120" mass="13689">MPTIKQAEGLAELGLWEEAWETLDELSALDRIMPPALRIRLDCCPHMNAWLEGMEIAKLLRDGTAENRLAAAHFYLELARLYIENEEWEGARRAVQDCVMALPEGHEELLKDPAIAKMME</sequence>
<gene>
    <name evidence="1" type="ORF">OJ996_20540</name>
</gene>
<keyword evidence="2" id="KW-1185">Reference proteome</keyword>
<organism evidence="1 2">
    <name type="scientific">Luteolibacter rhizosphaerae</name>
    <dbReference type="NCBI Taxonomy" id="2989719"/>
    <lineage>
        <taxon>Bacteria</taxon>
        <taxon>Pseudomonadati</taxon>
        <taxon>Verrucomicrobiota</taxon>
        <taxon>Verrucomicrobiia</taxon>
        <taxon>Verrucomicrobiales</taxon>
        <taxon>Verrucomicrobiaceae</taxon>
        <taxon>Luteolibacter</taxon>
    </lineage>
</organism>
<comment type="caution">
    <text evidence="1">The sequence shown here is derived from an EMBL/GenBank/DDBJ whole genome shotgun (WGS) entry which is preliminary data.</text>
</comment>